<comment type="caution">
    <text evidence="2">The sequence shown here is derived from an EMBL/GenBank/DDBJ whole genome shotgun (WGS) entry which is preliminary data.</text>
</comment>
<gene>
    <name evidence="2" type="ORF">A3B25_03235</name>
</gene>
<protein>
    <recommendedName>
        <fullName evidence="1">Spore protein YkvP/CgeB glycosyl transferase-like domain-containing protein</fullName>
    </recommendedName>
</protein>
<evidence type="ECO:0000313" key="2">
    <source>
        <dbReference type="EMBL" id="OGZ53124.1"/>
    </source>
</evidence>
<organism evidence="2 3">
    <name type="scientific">Candidatus Ryanbacteria bacterium RIFCSPLOWO2_01_FULL_48_26</name>
    <dbReference type="NCBI Taxonomy" id="1802126"/>
    <lineage>
        <taxon>Bacteria</taxon>
        <taxon>Candidatus Ryaniibacteriota</taxon>
    </lineage>
</organism>
<feature type="domain" description="Spore protein YkvP/CgeB glycosyl transferase-like" evidence="1">
    <location>
        <begin position="190"/>
        <end position="337"/>
    </location>
</feature>
<dbReference type="EMBL" id="MHNW01000029">
    <property type="protein sequence ID" value="OGZ53124.1"/>
    <property type="molecule type" value="Genomic_DNA"/>
</dbReference>
<dbReference type="SUPFAM" id="SSF53756">
    <property type="entry name" value="UDP-Glycosyltransferase/glycogen phosphorylase"/>
    <property type="match status" value="1"/>
</dbReference>
<accession>A0A1G2GSI4</accession>
<reference evidence="2 3" key="1">
    <citation type="journal article" date="2016" name="Nat. Commun.">
        <title>Thousands of microbial genomes shed light on interconnected biogeochemical processes in an aquifer system.</title>
        <authorList>
            <person name="Anantharaman K."/>
            <person name="Brown C.T."/>
            <person name="Hug L.A."/>
            <person name="Sharon I."/>
            <person name="Castelle C.J."/>
            <person name="Probst A.J."/>
            <person name="Thomas B.C."/>
            <person name="Singh A."/>
            <person name="Wilkins M.J."/>
            <person name="Karaoz U."/>
            <person name="Brodie E.L."/>
            <person name="Williams K.H."/>
            <person name="Hubbard S.S."/>
            <person name="Banfield J.F."/>
        </authorList>
    </citation>
    <scope>NUCLEOTIDE SEQUENCE [LARGE SCALE GENOMIC DNA]</scope>
</reference>
<dbReference type="InterPro" id="IPR055259">
    <property type="entry name" value="YkvP/CgeB_Glyco_trans-like"/>
</dbReference>
<dbReference type="STRING" id="1802126.A3B25_03235"/>
<evidence type="ECO:0000313" key="3">
    <source>
        <dbReference type="Proteomes" id="UP000179106"/>
    </source>
</evidence>
<proteinExistence type="predicted"/>
<name>A0A1G2GSI4_9BACT</name>
<dbReference type="Pfam" id="PF13524">
    <property type="entry name" value="Glyco_trans_1_2"/>
    <property type="match status" value="1"/>
</dbReference>
<sequence>MRIHLTGAYWHGATTYNIERAFRDLGHDVFFFDKYLQKSDRLLKSVFSRLSRKPYGVEHYFAERRGREWLRTVEEYNPDLIFIEDAPELPAEFISLARRLKKPIFYYMTSPPHGSGAKEEMWSFQYVDELFSIDGEWSRLAAQFYARPIHHLPLAASPKDFFPIVGAQKKYDVAYIASVPEQSPDGLMRANLVDQIPEKYSVAALGNGWNYWLKYFPRLRSRIQASSSIPISQMNEIFNHSKVIINFHSTWHAVSISARTFEVALSGGFQIADYRKDLDVLLPPNSIPIFSNLKEMNELIAYWTLPAHEKEREEKARTMREHVLAYHTWEHRVREILRVYEGRRK</sequence>
<dbReference type="AlphaFoldDB" id="A0A1G2GSI4"/>
<dbReference type="Proteomes" id="UP000179106">
    <property type="component" value="Unassembled WGS sequence"/>
</dbReference>
<evidence type="ECO:0000259" key="1">
    <source>
        <dbReference type="Pfam" id="PF13524"/>
    </source>
</evidence>